<evidence type="ECO:0000313" key="1">
    <source>
        <dbReference type="EMBL" id="MBL6082748.1"/>
    </source>
</evidence>
<sequence length="118" mass="13026">MRRAGVTVAAGAPQKAGLIRYGGSHITITDRPGHEAVACECYGITRHARDRLFGLPPILLLMSLGRKKRYAGLETDQVREFKQLTEANARLKRLVAELSLDKAVLQDVLSQKFPGQRS</sequence>
<organism evidence="1 2">
    <name type="scientific">Belnapia arida</name>
    <dbReference type="NCBI Taxonomy" id="2804533"/>
    <lineage>
        <taxon>Bacteria</taxon>
        <taxon>Pseudomonadati</taxon>
        <taxon>Pseudomonadota</taxon>
        <taxon>Alphaproteobacteria</taxon>
        <taxon>Acetobacterales</taxon>
        <taxon>Roseomonadaceae</taxon>
        <taxon>Belnapia</taxon>
    </lineage>
</organism>
<protein>
    <recommendedName>
        <fullName evidence="3">Transposase</fullName>
    </recommendedName>
</protein>
<dbReference type="EMBL" id="JAETWB010000117">
    <property type="protein sequence ID" value="MBL6082748.1"/>
    <property type="molecule type" value="Genomic_DNA"/>
</dbReference>
<comment type="caution">
    <text evidence="1">The sequence shown here is derived from an EMBL/GenBank/DDBJ whole genome shotgun (WGS) entry which is preliminary data.</text>
</comment>
<reference evidence="1 2" key="1">
    <citation type="submission" date="2021-01" db="EMBL/GenBank/DDBJ databases">
        <title>Belnapia mucosa sp. nov. and Belnapia arida sp. nov., isolated from the Tabernas Desert (Almeria, Spain).</title>
        <authorList>
            <person name="Molina-Menor E."/>
            <person name="Vidal-Verdu A."/>
            <person name="Calonge A."/>
            <person name="Satari L."/>
            <person name="Pereto J."/>
            <person name="Porcar M."/>
        </authorList>
    </citation>
    <scope>NUCLEOTIDE SEQUENCE [LARGE SCALE GENOMIC DNA]</scope>
    <source>
        <strain evidence="1 2">T18</strain>
    </source>
</reference>
<evidence type="ECO:0008006" key="3">
    <source>
        <dbReference type="Google" id="ProtNLM"/>
    </source>
</evidence>
<accession>A0ABS1UDK4</accession>
<gene>
    <name evidence="1" type="ORF">JMJ56_32860</name>
</gene>
<keyword evidence="2" id="KW-1185">Reference proteome</keyword>
<name>A0ABS1UDK4_9PROT</name>
<evidence type="ECO:0000313" key="2">
    <source>
        <dbReference type="Proteomes" id="UP000660885"/>
    </source>
</evidence>
<dbReference type="Proteomes" id="UP000660885">
    <property type="component" value="Unassembled WGS sequence"/>
</dbReference>
<proteinExistence type="predicted"/>